<dbReference type="InterPro" id="IPR011162">
    <property type="entry name" value="MHC_I/II-like_Ag-recog"/>
</dbReference>
<dbReference type="InterPro" id="IPR013783">
    <property type="entry name" value="Ig-like_fold"/>
</dbReference>
<dbReference type="Ensembl" id="ENSLLET00000038961.1">
    <property type="protein sequence ID" value="ENSLLEP00000037523.1"/>
    <property type="gene ID" value="ENSLLEG00000023642.1"/>
</dbReference>
<keyword evidence="1" id="KW-0325">Glycoprotein</keyword>
<comment type="similarity">
    <text evidence="2">Belongs to the MHC class I family.</text>
</comment>
<reference evidence="6" key="1">
    <citation type="submission" date="2025-08" db="UniProtKB">
        <authorList>
            <consortium name="Ensembl"/>
        </authorList>
    </citation>
    <scope>IDENTIFICATION</scope>
</reference>
<feature type="signal peptide" evidence="4">
    <location>
        <begin position="1"/>
        <end position="20"/>
    </location>
</feature>
<dbReference type="OrthoDB" id="8936120at2759"/>
<evidence type="ECO:0000313" key="7">
    <source>
        <dbReference type="Proteomes" id="UP000694569"/>
    </source>
</evidence>
<dbReference type="InterPro" id="IPR011161">
    <property type="entry name" value="MHC_I-like_Ag-recog"/>
</dbReference>
<feature type="domain" description="Ig-like" evidence="5">
    <location>
        <begin position="203"/>
        <end position="287"/>
    </location>
</feature>
<dbReference type="PRINTS" id="PR01638">
    <property type="entry name" value="MHCCLASSI"/>
</dbReference>
<dbReference type="FunFam" id="3.30.500.10:FF:000001">
    <property type="entry name" value="H-2 class I histocompatibility antigen, alpha chain"/>
    <property type="match status" value="1"/>
</dbReference>
<dbReference type="SUPFAM" id="SSF48726">
    <property type="entry name" value="Immunoglobulin"/>
    <property type="match status" value="1"/>
</dbReference>
<dbReference type="SUPFAM" id="SSF54452">
    <property type="entry name" value="MHC antigen-recognition domain"/>
    <property type="match status" value="1"/>
</dbReference>
<dbReference type="InterPro" id="IPR007110">
    <property type="entry name" value="Ig-like_dom"/>
</dbReference>
<evidence type="ECO:0000259" key="5">
    <source>
        <dbReference type="PROSITE" id="PS50835"/>
    </source>
</evidence>
<dbReference type="Proteomes" id="UP000694569">
    <property type="component" value="Unplaced"/>
</dbReference>
<evidence type="ECO:0000256" key="3">
    <source>
        <dbReference type="SAM" id="Phobius"/>
    </source>
</evidence>
<dbReference type="AlphaFoldDB" id="A0A8C5QGQ8"/>
<dbReference type="SMART" id="SM00407">
    <property type="entry name" value="IGc1"/>
    <property type="match status" value="1"/>
</dbReference>
<dbReference type="InterPro" id="IPR001039">
    <property type="entry name" value="MHC_I_a_a1/a2"/>
</dbReference>
<dbReference type="PANTHER" id="PTHR16675">
    <property type="entry name" value="MHC CLASS I-RELATED"/>
    <property type="match status" value="1"/>
</dbReference>
<reference evidence="6" key="2">
    <citation type="submission" date="2025-09" db="UniProtKB">
        <authorList>
            <consortium name="Ensembl"/>
        </authorList>
    </citation>
    <scope>IDENTIFICATION</scope>
</reference>
<feature type="chain" id="PRO_5034797939" description="Ig-like domain-containing protein" evidence="4">
    <location>
        <begin position="21"/>
        <end position="390"/>
    </location>
</feature>
<keyword evidence="3" id="KW-0812">Transmembrane</keyword>
<keyword evidence="3" id="KW-0472">Membrane</keyword>
<organism evidence="6 7">
    <name type="scientific">Leptobrachium leishanense</name>
    <name type="common">Leishan spiny toad</name>
    <dbReference type="NCBI Taxonomy" id="445787"/>
    <lineage>
        <taxon>Eukaryota</taxon>
        <taxon>Metazoa</taxon>
        <taxon>Chordata</taxon>
        <taxon>Craniata</taxon>
        <taxon>Vertebrata</taxon>
        <taxon>Euteleostomi</taxon>
        <taxon>Amphibia</taxon>
        <taxon>Batrachia</taxon>
        <taxon>Anura</taxon>
        <taxon>Pelobatoidea</taxon>
        <taxon>Megophryidae</taxon>
        <taxon>Leptobrachium</taxon>
    </lineage>
</organism>
<dbReference type="GO" id="GO:0006955">
    <property type="term" value="P:immune response"/>
    <property type="evidence" value="ECO:0007669"/>
    <property type="project" value="TreeGrafter"/>
</dbReference>
<dbReference type="Pfam" id="PF00129">
    <property type="entry name" value="MHC_I"/>
    <property type="match status" value="1"/>
</dbReference>
<dbReference type="GO" id="GO:0005615">
    <property type="term" value="C:extracellular space"/>
    <property type="evidence" value="ECO:0007669"/>
    <property type="project" value="TreeGrafter"/>
</dbReference>
<dbReference type="InterPro" id="IPR050208">
    <property type="entry name" value="MHC_class-I_related"/>
</dbReference>
<name>A0A8C5QGQ8_9ANUR</name>
<sequence>MVLNAIAFVFLCLQAAGVYSDSHSYRYFYTGISDTGHGQPLFTATAYVNDFPIGTYTSHTKEFQLQTKWIKEKTDPALWKRNTQVFQGWEIEFKKGVKSLMSHFNHTEGFHTLQWMYGCELHDDGSISGYDLDGYDGREFLALDQERVIHTASLPEAESIAEKWNTETNEAERMKNYLQEQCIGSLRQYIHSGQEHLEMKVAPKVKISEQRMEKGLQLHCHAYGFYPQDIHVKWMRNGREEVPCLDANYVLPNTDGTYQIRVTIHITAEKGDKYFCHIDHSSQKETYVLPWEPAKDAHILIVIGACVSAIALLAAVIAIWRHRRRTVNNNPDYSVSPSPCIFGTTSSPKMSKNGQAFFPPRVPRWQRHKFISSLAANAEDHDAHALHPAV</sequence>
<protein>
    <recommendedName>
        <fullName evidence="5">Ig-like domain-containing protein</fullName>
    </recommendedName>
</protein>
<dbReference type="GO" id="GO:0009897">
    <property type="term" value="C:external side of plasma membrane"/>
    <property type="evidence" value="ECO:0007669"/>
    <property type="project" value="TreeGrafter"/>
</dbReference>
<dbReference type="Gene3D" id="2.60.40.10">
    <property type="entry name" value="Immunoglobulins"/>
    <property type="match status" value="1"/>
</dbReference>
<dbReference type="InterPro" id="IPR003597">
    <property type="entry name" value="Ig_C1-set"/>
</dbReference>
<dbReference type="InterPro" id="IPR036179">
    <property type="entry name" value="Ig-like_dom_sf"/>
</dbReference>
<keyword evidence="4" id="KW-0732">Signal</keyword>
<dbReference type="GeneTree" id="ENSGT01120000271825"/>
<dbReference type="Pfam" id="PF07654">
    <property type="entry name" value="C1-set"/>
    <property type="match status" value="1"/>
</dbReference>
<dbReference type="PROSITE" id="PS50835">
    <property type="entry name" value="IG_LIKE"/>
    <property type="match status" value="1"/>
</dbReference>
<feature type="transmembrane region" description="Helical" evidence="3">
    <location>
        <begin position="299"/>
        <end position="320"/>
    </location>
</feature>
<evidence type="ECO:0000313" key="6">
    <source>
        <dbReference type="Ensembl" id="ENSLLEP00000037523.1"/>
    </source>
</evidence>
<evidence type="ECO:0000256" key="2">
    <source>
        <dbReference type="RuleBase" id="RU004439"/>
    </source>
</evidence>
<proteinExistence type="inferred from homology"/>
<evidence type="ECO:0000256" key="4">
    <source>
        <dbReference type="SAM" id="SignalP"/>
    </source>
</evidence>
<dbReference type="Gene3D" id="3.30.500.10">
    <property type="entry name" value="MHC class I-like antigen recognition-like"/>
    <property type="match status" value="1"/>
</dbReference>
<keyword evidence="3" id="KW-1133">Transmembrane helix</keyword>
<accession>A0A8C5QGQ8</accession>
<keyword evidence="7" id="KW-1185">Reference proteome</keyword>
<dbReference type="PANTHER" id="PTHR16675:SF282">
    <property type="entry name" value="CLASS I HISTOCOMPATIBILITY ANTIGEN, F10 ALPHA CHAIN"/>
    <property type="match status" value="1"/>
</dbReference>
<evidence type="ECO:0000256" key="1">
    <source>
        <dbReference type="ARBA" id="ARBA00023180"/>
    </source>
</evidence>
<dbReference type="InterPro" id="IPR037055">
    <property type="entry name" value="MHC_I-like_Ag-recog_sf"/>
</dbReference>